<feature type="compositionally biased region" description="Basic and acidic residues" evidence="1">
    <location>
        <begin position="488"/>
        <end position="497"/>
    </location>
</feature>
<keyword evidence="4" id="KW-1185">Reference proteome</keyword>
<feature type="signal peptide" evidence="2">
    <location>
        <begin position="1"/>
        <end position="23"/>
    </location>
</feature>
<dbReference type="VEuPathDB" id="FungiDB:SeMB42_g03069"/>
<feature type="chain" id="PRO_5021243749" evidence="2">
    <location>
        <begin position="24"/>
        <end position="497"/>
    </location>
</feature>
<evidence type="ECO:0000256" key="2">
    <source>
        <dbReference type="SAM" id="SignalP"/>
    </source>
</evidence>
<keyword evidence="2" id="KW-0732">Signal</keyword>
<feature type="compositionally biased region" description="Basic and acidic residues" evidence="1">
    <location>
        <begin position="470"/>
        <end position="480"/>
    </location>
</feature>
<gene>
    <name evidence="3" type="ORF">SeMB42_g03069</name>
</gene>
<organism evidence="3 4">
    <name type="scientific">Synchytrium endobioticum</name>
    <dbReference type="NCBI Taxonomy" id="286115"/>
    <lineage>
        <taxon>Eukaryota</taxon>
        <taxon>Fungi</taxon>
        <taxon>Fungi incertae sedis</taxon>
        <taxon>Chytridiomycota</taxon>
        <taxon>Chytridiomycota incertae sedis</taxon>
        <taxon>Chytridiomycetes</taxon>
        <taxon>Synchytriales</taxon>
        <taxon>Synchytriaceae</taxon>
        <taxon>Synchytrium</taxon>
    </lineage>
</organism>
<name>A0A507DA09_9FUNG</name>
<evidence type="ECO:0000313" key="3">
    <source>
        <dbReference type="EMBL" id="TPX48271.1"/>
    </source>
</evidence>
<proteinExistence type="predicted"/>
<dbReference type="Proteomes" id="UP000317494">
    <property type="component" value="Unassembled WGS sequence"/>
</dbReference>
<dbReference type="EMBL" id="QEAN01000103">
    <property type="protein sequence ID" value="TPX48271.1"/>
    <property type="molecule type" value="Genomic_DNA"/>
</dbReference>
<sequence length="497" mass="56825">MHSISMNVFCLAAFMAFFTSGEAAPADESSILEMIHKLWQRSYEVTDRRESLPPTFFEDLAQHPNPTFMLSETCDMICSTTIPENSPYTKDQLLQPFDIGSMENLQIWFYRAYHVCVFQRLNYLHLMLQSYITCNNLGGADALTEGLTYVRNVLRKHDSLADQLPASKNPCDMIIDRIERERELVAGMKTSDSRRKAHFHGMTRHTILSNANRFESLESPRPRLQRFTYERLNELPVTKLCWLKVRVAHERLIIDRAQHDMMRLHSYLDHKPGSKAVVSKRLSEYSNFIDEHQGKITNYEDILQGYKQGLLLRPLNVQPGSSSAGEACSNEPVPMGGQAELSDYRPDRLHTYIGDEFSPIVVVTENVHDPAQHHRCELRLLDLLGTDIGREDPQPELIDLRITEENASTALDLTLGPPNLYRFQETETHVEQSPVAPPSQSIYWHHPESSAQSYNDRADGKRPMNAHASVDPHFRRHDSPSDGFAHSTTEKIKDKGL</sequence>
<reference evidence="3 4" key="1">
    <citation type="journal article" date="2019" name="Sci. Rep.">
        <title>Comparative genomics of chytrid fungi reveal insights into the obligate biotrophic and pathogenic lifestyle of Synchytrium endobioticum.</title>
        <authorList>
            <person name="van de Vossenberg B.T.L.H."/>
            <person name="Warris S."/>
            <person name="Nguyen H.D.T."/>
            <person name="van Gent-Pelzer M.P.E."/>
            <person name="Joly D.L."/>
            <person name="van de Geest H.C."/>
            <person name="Bonants P.J.M."/>
            <person name="Smith D.S."/>
            <person name="Levesque C.A."/>
            <person name="van der Lee T.A.J."/>
        </authorList>
    </citation>
    <scope>NUCLEOTIDE SEQUENCE [LARGE SCALE GENOMIC DNA]</scope>
    <source>
        <strain evidence="3 4">MB42</strain>
    </source>
</reference>
<accession>A0A507DA09</accession>
<protein>
    <submittedName>
        <fullName evidence="3">Uncharacterized protein</fullName>
    </submittedName>
</protein>
<feature type="region of interest" description="Disordered" evidence="1">
    <location>
        <begin position="448"/>
        <end position="497"/>
    </location>
</feature>
<evidence type="ECO:0000313" key="4">
    <source>
        <dbReference type="Proteomes" id="UP000317494"/>
    </source>
</evidence>
<comment type="caution">
    <text evidence="3">The sequence shown here is derived from an EMBL/GenBank/DDBJ whole genome shotgun (WGS) entry which is preliminary data.</text>
</comment>
<evidence type="ECO:0000256" key="1">
    <source>
        <dbReference type="SAM" id="MobiDB-lite"/>
    </source>
</evidence>
<dbReference type="AlphaFoldDB" id="A0A507DA09"/>